<dbReference type="SUPFAM" id="SSF64518">
    <property type="entry name" value="Phase 1 flagellin"/>
    <property type="match status" value="1"/>
</dbReference>
<feature type="domain" description="Flagellin C-terminal" evidence="6">
    <location>
        <begin position="246"/>
        <end position="315"/>
    </location>
</feature>
<dbReference type="KEGG" id="dar:Daro_0759"/>
<comment type="similarity">
    <text evidence="3">Belongs to the bacterial flagellin family.</text>
</comment>
<organism evidence="7">
    <name type="scientific">Dechloromonas aromatica (strain RCB)</name>
    <dbReference type="NCBI Taxonomy" id="159087"/>
    <lineage>
        <taxon>Bacteria</taxon>
        <taxon>Pseudomonadati</taxon>
        <taxon>Pseudomonadota</taxon>
        <taxon>Betaproteobacteria</taxon>
        <taxon>Rhodocyclales</taxon>
        <taxon>Azonexaceae</taxon>
        <taxon>Dechloromonas</taxon>
    </lineage>
</organism>
<dbReference type="Pfam" id="PF00669">
    <property type="entry name" value="Flagellin_N"/>
    <property type="match status" value="1"/>
</dbReference>
<dbReference type="OrthoDB" id="9768249at2"/>
<dbReference type="GO" id="GO:0005198">
    <property type="term" value="F:structural molecule activity"/>
    <property type="evidence" value="ECO:0007669"/>
    <property type="project" value="InterPro"/>
</dbReference>
<evidence type="ECO:0000256" key="4">
    <source>
        <dbReference type="ARBA" id="ARBA00023143"/>
    </source>
</evidence>
<proteinExistence type="inferred from homology"/>
<dbReference type="GO" id="GO:0009424">
    <property type="term" value="C:bacterial-type flagellum hook"/>
    <property type="evidence" value="ECO:0007669"/>
    <property type="project" value="InterPro"/>
</dbReference>
<dbReference type="GO" id="GO:0071973">
    <property type="term" value="P:bacterial-type flagellum-dependent cell motility"/>
    <property type="evidence" value="ECO:0007669"/>
    <property type="project" value="InterPro"/>
</dbReference>
<dbReference type="EMBL" id="CP000089">
    <property type="protein sequence ID" value="AAZ45515.1"/>
    <property type="molecule type" value="Genomic_DNA"/>
</dbReference>
<feature type="domain" description="Flagellin N-terminal" evidence="5">
    <location>
        <begin position="5"/>
        <end position="141"/>
    </location>
</feature>
<dbReference type="GO" id="GO:0005576">
    <property type="term" value="C:extracellular region"/>
    <property type="evidence" value="ECO:0007669"/>
    <property type="project" value="UniProtKB-SubCell"/>
</dbReference>
<dbReference type="Pfam" id="PF00700">
    <property type="entry name" value="Flagellin_C"/>
    <property type="match status" value="1"/>
</dbReference>
<accession>Q47I16</accession>
<dbReference type="Gene3D" id="1.20.1330.10">
    <property type="entry name" value="f41 fragment of flagellin, N-terminal domain"/>
    <property type="match status" value="1"/>
</dbReference>
<dbReference type="STRING" id="159087.Daro_0759"/>
<evidence type="ECO:0000259" key="6">
    <source>
        <dbReference type="Pfam" id="PF00700"/>
    </source>
</evidence>
<dbReference type="InterPro" id="IPR013384">
    <property type="entry name" value="Flagell_FlgL"/>
</dbReference>
<dbReference type="PANTHER" id="PTHR42792">
    <property type="entry name" value="FLAGELLIN"/>
    <property type="match status" value="1"/>
</dbReference>
<evidence type="ECO:0000256" key="2">
    <source>
        <dbReference type="ARBA" id="ARBA00004613"/>
    </source>
</evidence>
<reference evidence="7" key="1">
    <citation type="submission" date="2005-08" db="EMBL/GenBank/DDBJ databases">
        <title>Complete sequence of Dechloromonas aromatica RCB.</title>
        <authorList>
            <person name="Salinero K.K."/>
            <person name="Copeland A."/>
            <person name="Lucas S."/>
            <person name="Lapidus A."/>
            <person name="Barry K."/>
            <person name="Detter J.C."/>
            <person name="Glavina T."/>
            <person name="Hammon N."/>
            <person name="Israni S."/>
            <person name="Pitluck S."/>
            <person name="Di Bartolo G."/>
            <person name="Trong S."/>
            <person name="Schmutz J."/>
            <person name="Larimer F."/>
            <person name="Land M."/>
            <person name="Ivanova N."/>
            <person name="Richardson P."/>
        </authorList>
    </citation>
    <scope>NUCLEOTIDE SEQUENCE</scope>
    <source>
        <strain evidence="7">RCB</strain>
    </source>
</reference>
<dbReference type="NCBIfam" id="TIGR02550">
    <property type="entry name" value="flagell_flgL"/>
    <property type="match status" value="1"/>
</dbReference>
<name>Q47I16_DECAR</name>
<gene>
    <name evidence="7" type="ordered locus">Daro_0759</name>
</gene>
<evidence type="ECO:0000259" key="5">
    <source>
        <dbReference type="Pfam" id="PF00669"/>
    </source>
</evidence>
<keyword evidence="7" id="KW-0282">Flagellum</keyword>
<evidence type="ECO:0000256" key="1">
    <source>
        <dbReference type="ARBA" id="ARBA00004365"/>
    </source>
</evidence>
<dbReference type="PANTHER" id="PTHR42792:SF1">
    <property type="entry name" value="FLAGELLAR HOOK-ASSOCIATED PROTEIN 3"/>
    <property type="match status" value="1"/>
</dbReference>
<dbReference type="InterPro" id="IPR001029">
    <property type="entry name" value="Flagellin_N"/>
</dbReference>
<protein>
    <submittedName>
        <fullName evidence="7">Flagellin, N-terminal</fullName>
    </submittedName>
</protein>
<keyword evidence="7" id="KW-0969">Cilium</keyword>
<evidence type="ECO:0000313" key="7">
    <source>
        <dbReference type="EMBL" id="AAZ45515.1"/>
    </source>
</evidence>
<evidence type="ECO:0000256" key="3">
    <source>
        <dbReference type="ARBA" id="ARBA00005709"/>
    </source>
</evidence>
<sequence>MSMRISTQQLYNGGVSGIQRLQSSLYTLQNQIDTGRKIVTPKDDPVGSAQALVVSQANSVNALYLKNQASATTKLNGLDSILGGVNDQLQNIYEKAVAAGNGSYSDTDRAAVATELSERLNNLIGLANSQDGTGRYVFAGFQSTTQPFSLSANPASTTNPSAYSLSPANAYINYNGDDGAQTLQVSASESVQTNLPGSDVFMRIRDSSGNATGRSVFDAVQNMVEFLKTPGASASSSRYTTALGDISASIATVSKGLSTVGARASSLESMTNTAGDRKLQYEEQLSNLQDLDYASALTAVSQQKLQLEAAQSTFALTSKLSLFDHI</sequence>
<comment type="subcellular location">
    <subcellularLocation>
        <location evidence="1">Bacterial flagellum</location>
    </subcellularLocation>
    <subcellularLocation>
        <location evidence="2">Secreted</location>
    </subcellularLocation>
</comment>
<keyword evidence="4" id="KW-0975">Bacterial flagellum</keyword>
<dbReference type="eggNOG" id="COG1344">
    <property type="taxonomic scope" value="Bacteria"/>
</dbReference>
<dbReference type="InterPro" id="IPR001492">
    <property type="entry name" value="Flagellin"/>
</dbReference>
<dbReference type="InterPro" id="IPR046358">
    <property type="entry name" value="Flagellin_C"/>
</dbReference>
<keyword evidence="7" id="KW-0966">Cell projection</keyword>
<dbReference type="HOGENOM" id="CLU_024437_5_0_4"/>
<dbReference type="AlphaFoldDB" id="Q47I16"/>